<feature type="transmembrane region" description="Helical" evidence="8">
    <location>
        <begin position="21"/>
        <end position="40"/>
    </location>
</feature>
<dbReference type="Proteomes" id="UP000050580">
    <property type="component" value="Unassembled WGS sequence"/>
</dbReference>
<evidence type="ECO:0000313" key="9">
    <source>
        <dbReference type="EMBL" id="KKW67397.1"/>
    </source>
</evidence>
<reference evidence="9 10" key="1">
    <citation type="submission" date="2015-05" db="EMBL/GenBank/DDBJ databases">
        <title>Draft genome sequence of Lampropedia sp. CT6, isolated from the microbial mat of a hot water spring, located at Manikaran, India.</title>
        <authorList>
            <person name="Tripathi C."/>
            <person name="Rani P."/>
            <person name="Mahato N.K."/>
            <person name="Lal R."/>
        </authorList>
    </citation>
    <scope>NUCLEOTIDE SEQUENCE [LARGE SCALE GENOMIC DNA]</scope>
    <source>
        <strain evidence="9 10">CT6</strain>
    </source>
</reference>
<sequence length="145" mass="15618">MAAIARRGRSRRGMSEINVVPFIDVMLVLLVIFMVTAPMVTPGVINAPKVGSADQTPPVFAQVHVATDGTLQWEFEGVQRAVTLDEVGDVVKAWQDSQMAQGKAAEQIAVVIVGDKQANYEHVMNAMGALQGSITARVAFLVNRE</sequence>
<protein>
    <recommendedName>
        <fullName evidence="11">Biopolymer transporter ExbD</fullName>
    </recommendedName>
</protein>
<keyword evidence="6 8" id="KW-0472">Membrane</keyword>
<dbReference type="GO" id="GO:0005886">
    <property type="term" value="C:plasma membrane"/>
    <property type="evidence" value="ECO:0007669"/>
    <property type="project" value="UniProtKB-SubCell"/>
</dbReference>
<dbReference type="OrthoDB" id="9798629at2"/>
<keyword evidence="4 7" id="KW-0812">Transmembrane</keyword>
<evidence type="ECO:0008006" key="11">
    <source>
        <dbReference type="Google" id="ProtNLM"/>
    </source>
</evidence>
<name>A0A0U1PY58_9BURK</name>
<keyword evidence="7" id="KW-0653">Protein transport</keyword>
<gene>
    <name evidence="9" type="ORF">AAV94_11200</name>
</gene>
<evidence type="ECO:0000256" key="4">
    <source>
        <dbReference type="ARBA" id="ARBA00022692"/>
    </source>
</evidence>
<evidence type="ECO:0000256" key="6">
    <source>
        <dbReference type="ARBA" id="ARBA00023136"/>
    </source>
</evidence>
<dbReference type="PATRIC" id="fig|1610491.3.peg.2399"/>
<dbReference type="GO" id="GO:0015031">
    <property type="term" value="P:protein transport"/>
    <property type="evidence" value="ECO:0007669"/>
    <property type="project" value="UniProtKB-KW"/>
</dbReference>
<proteinExistence type="inferred from homology"/>
<evidence type="ECO:0000256" key="3">
    <source>
        <dbReference type="ARBA" id="ARBA00022475"/>
    </source>
</evidence>
<dbReference type="STRING" id="1610491.AAV94_11200"/>
<keyword evidence="7" id="KW-0813">Transport</keyword>
<comment type="subcellular location">
    <subcellularLocation>
        <location evidence="1">Cell membrane</location>
        <topology evidence="1">Single-pass membrane protein</topology>
    </subcellularLocation>
    <subcellularLocation>
        <location evidence="7">Cell membrane</location>
        <topology evidence="7">Single-pass type II membrane protein</topology>
    </subcellularLocation>
</comment>
<evidence type="ECO:0000313" key="10">
    <source>
        <dbReference type="Proteomes" id="UP000050580"/>
    </source>
</evidence>
<dbReference type="Gene3D" id="3.30.420.270">
    <property type="match status" value="1"/>
</dbReference>
<keyword evidence="5 8" id="KW-1133">Transmembrane helix</keyword>
<dbReference type="AlphaFoldDB" id="A0A0U1PY58"/>
<organism evidence="9 10">
    <name type="scientific">Lampropedia cohaerens</name>
    <dbReference type="NCBI Taxonomy" id="1610491"/>
    <lineage>
        <taxon>Bacteria</taxon>
        <taxon>Pseudomonadati</taxon>
        <taxon>Pseudomonadota</taxon>
        <taxon>Betaproteobacteria</taxon>
        <taxon>Burkholderiales</taxon>
        <taxon>Comamonadaceae</taxon>
        <taxon>Lampropedia</taxon>
    </lineage>
</organism>
<evidence type="ECO:0000256" key="1">
    <source>
        <dbReference type="ARBA" id="ARBA00004162"/>
    </source>
</evidence>
<evidence type="ECO:0000256" key="8">
    <source>
        <dbReference type="SAM" id="Phobius"/>
    </source>
</evidence>
<dbReference type="EMBL" id="LBNQ01000033">
    <property type="protein sequence ID" value="KKW67397.1"/>
    <property type="molecule type" value="Genomic_DNA"/>
</dbReference>
<dbReference type="PANTHER" id="PTHR30558:SF7">
    <property type="entry name" value="TOL-PAL SYSTEM PROTEIN TOLR"/>
    <property type="match status" value="1"/>
</dbReference>
<dbReference type="Pfam" id="PF02472">
    <property type="entry name" value="ExbD"/>
    <property type="match status" value="1"/>
</dbReference>
<keyword evidence="3" id="KW-1003">Cell membrane</keyword>
<comment type="caution">
    <text evidence="9">The sequence shown here is derived from an EMBL/GenBank/DDBJ whole genome shotgun (WGS) entry which is preliminary data.</text>
</comment>
<evidence type="ECO:0000256" key="2">
    <source>
        <dbReference type="ARBA" id="ARBA00005811"/>
    </source>
</evidence>
<dbReference type="GO" id="GO:0022857">
    <property type="term" value="F:transmembrane transporter activity"/>
    <property type="evidence" value="ECO:0007669"/>
    <property type="project" value="InterPro"/>
</dbReference>
<dbReference type="InterPro" id="IPR003400">
    <property type="entry name" value="ExbD"/>
</dbReference>
<accession>A0A0U1PY58</accession>
<dbReference type="PANTHER" id="PTHR30558">
    <property type="entry name" value="EXBD MEMBRANE COMPONENT OF PMF-DRIVEN MACROMOLECULE IMPORT SYSTEM"/>
    <property type="match status" value="1"/>
</dbReference>
<evidence type="ECO:0000256" key="5">
    <source>
        <dbReference type="ARBA" id="ARBA00022989"/>
    </source>
</evidence>
<comment type="similarity">
    <text evidence="2 7">Belongs to the ExbD/TolR family.</text>
</comment>
<keyword evidence="10" id="KW-1185">Reference proteome</keyword>
<evidence type="ECO:0000256" key="7">
    <source>
        <dbReference type="RuleBase" id="RU003879"/>
    </source>
</evidence>